<feature type="compositionally biased region" description="Gly residues" evidence="2">
    <location>
        <begin position="84"/>
        <end position="111"/>
    </location>
</feature>
<feature type="compositionally biased region" description="Low complexity" evidence="2">
    <location>
        <begin position="71"/>
        <end position="83"/>
    </location>
</feature>
<evidence type="ECO:0000313" key="4">
    <source>
        <dbReference type="Proteomes" id="UP000612055"/>
    </source>
</evidence>
<gene>
    <name evidence="3" type="ORF">HYH03_001153</name>
</gene>
<organism evidence="3 4">
    <name type="scientific">Edaphochlamys debaryana</name>
    <dbReference type="NCBI Taxonomy" id="47281"/>
    <lineage>
        <taxon>Eukaryota</taxon>
        <taxon>Viridiplantae</taxon>
        <taxon>Chlorophyta</taxon>
        <taxon>core chlorophytes</taxon>
        <taxon>Chlorophyceae</taxon>
        <taxon>CS clade</taxon>
        <taxon>Chlamydomonadales</taxon>
        <taxon>Chlamydomonadales incertae sedis</taxon>
        <taxon>Edaphochlamys</taxon>
    </lineage>
</organism>
<dbReference type="Proteomes" id="UP000612055">
    <property type="component" value="Unassembled WGS sequence"/>
</dbReference>
<dbReference type="InterPro" id="IPR032675">
    <property type="entry name" value="LRR_dom_sf"/>
</dbReference>
<proteinExistence type="predicted"/>
<comment type="caution">
    <text evidence="3">The sequence shown here is derived from an EMBL/GenBank/DDBJ whole genome shotgun (WGS) entry which is preliminary data.</text>
</comment>
<keyword evidence="4" id="KW-1185">Reference proteome</keyword>
<dbReference type="AlphaFoldDB" id="A0A835YES9"/>
<evidence type="ECO:0000256" key="2">
    <source>
        <dbReference type="SAM" id="MobiDB-lite"/>
    </source>
</evidence>
<evidence type="ECO:0000313" key="3">
    <source>
        <dbReference type="EMBL" id="KAG2501363.1"/>
    </source>
</evidence>
<reference evidence="3" key="1">
    <citation type="journal article" date="2020" name="bioRxiv">
        <title>Comparative genomics of Chlamydomonas.</title>
        <authorList>
            <person name="Craig R.J."/>
            <person name="Hasan A.R."/>
            <person name="Ness R.W."/>
            <person name="Keightley P.D."/>
        </authorList>
    </citation>
    <scope>NUCLEOTIDE SEQUENCE</scope>
    <source>
        <strain evidence="3">CCAP 11/70</strain>
    </source>
</reference>
<sequence length="528" mass="54235">MPQLSGRPGEGVACLQLPADLLSPSAAPLFAGAFPNLSHLELIDASRLSPDASHEAARGLALLLSGAEGAEDSGGASAGAVGEEAGGAPSGPGPEAGGASAGVDGGGPGRLGDGRRPLQTRLTALGLSPHERLHRLPPGFAPVLRQAPQLMTLAIGTDYGGCWYGQPEADTENVRGPPEELASLTQLTALSLHSCAVPLLPVLTGALTRLTSLELSYQHGSVSPAVFAPLQGLQRLTVPNASLEVTGLAEALSSLTRLSVGGFTLPAQELSQPLTSIPCWRLPAGLRELGLGVGISGWAVAPEVLAGLELPAGLHFDRGDGARVHNILLHPGRHTALPVGEEGFAGTELLPAAEDALPRAALRARAQAGPTTAAGCGRSPPWAPPAWLEGIQLSYQDVEAMRGGLEDLETLMFQPPCQLPLPSLPLLAGLPHLEFLSLDATPWAGDNAASTELRGQALASIVALAATCPSDRYLGVDLCCGPNPEEGTWARVVSLGLRALQQMVAWGVPPVDVMVEGDAVEQFVTVTH</sequence>
<dbReference type="EMBL" id="JAEHOE010000002">
    <property type="protein sequence ID" value="KAG2501363.1"/>
    <property type="molecule type" value="Genomic_DNA"/>
</dbReference>
<comment type="subcellular location">
    <subcellularLocation>
        <location evidence="1">Cytoplasm</location>
        <location evidence="1">Cytoskeleton</location>
        <location evidence="1">Cilium axoneme</location>
    </subcellularLocation>
</comment>
<dbReference type="Gene3D" id="3.80.10.10">
    <property type="entry name" value="Ribonuclease Inhibitor"/>
    <property type="match status" value="1"/>
</dbReference>
<dbReference type="GO" id="GO:0005930">
    <property type="term" value="C:axoneme"/>
    <property type="evidence" value="ECO:0007669"/>
    <property type="project" value="UniProtKB-SubCell"/>
</dbReference>
<accession>A0A835YES9</accession>
<dbReference type="SUPFAM" id="SSF52058">
    <property type="entry name" value="L domain-like"/>
    <property type="match status" value="1"/>
</dbReference>
<name>A0A835YES9_9CHLO</name>
<evidence type="ECO:0000256" key="1">
    <source>
        <dbReference type="ARBA" id="ARBA00004430"/>
    </source>
</evidence>
<protein>
    <submittedName>
        <fullName evidence="3">Uncharacterized protein</fullName>
    </submittedName>
</protein>
<feature type="region of interest" description="Disordered" evidence="2">
    <location>
        <begin position="71"/>
        <end position="116"/>
    </location>
</feature>